<evidence type="ECO:0008006" key="3">
    <source>
        <dbReference type="Google" id="ProtNLM"/>
    </source>
</evidence>
<proteinExistence type="predicted"/>
<dbReference type="PANTHER" id="PTHR47510">
    <property type="entry name" value="REVERSE TRANSCRIPTASE DOMAIN-CONTAINING PROTEIN"/>
    <property type="match status" value="1"/>
</dbReference>
<evidence type="ECO:0000313" key="1">
    <source>
        <dbReference type="EMBL" id="KAK3515067.1"/>
    </source>
</evidence>
<organism evidence="1 2">
    <name type="scientific">Hemibagrus guttatus</name>
    <dbReference type="NCBI Taxonomy" id="175788"/>
    <lineage>
        <taxon>Eukaryota</taxon>
        <taxon>Metazoa</taxon>
        <taxon>Chordata</taxon>
        <taxon>Craniata</taxon>
        <taxon>Vertebrata</taxon>
        <taxon>Euteleostomi</taxon>
        <taxon>Actinopterygii</taxon>
        <taxon>Neopterygii</taxon>
        <taxon>Teleostei</taxon>
        <taxon>Ostariophysi</taxon>
        <taxon>Siluriformes</taxon>
        <taxon>Bagridae</taxon>
        <taxon>Hemibagrus</taxon>
    </lineage>
</organism>
<dbReference type="PANTHER" id="PTHR47510:SF3">
    <property type="entry name" value="ENDO_EXONUCLEASE_PHOSPHATASE DOMAIN-CONTAINING PROTEIN"/>
    <property type="match status" value="1"/>
</dbReference>
<dbReference type="AlphaFoldDB" id="A0AAE0Q7J1"/>
<protein>
    <recommendedName>
        <fullName evidence="3">Reverse transcriptase domain-containing protein</fullName>
    </recommendedName>
</protein>
<sequence length="334" mass="37525">MFTVTYAAHTAAAPCPHFGQSDHIALFLYPAYRPRLKQTNLDRFWIVGQMWQGLQHITDYRTTTSTTISPSDSLPDDLNIFYAYFETSSDNTERRHTHTHMDHPTPLLPCGTVVHKALRKINPRKAAGPDNIPGWATELDDVLTSIFNLSLGQSTVPTCFKTTTIIPLPKKSPPTCLYDYRPVALTPIIMKYFERVVLAHIQSSIPDTLDPLAYAYQPNRSTSDTIAATLHISLSHLEDKDTYIRALFIDYSSAFNTFLPPKFTHKLFALGPHRTLCDWLLGFLTGRPQSVRIGKEPQPPSQQTLAPNRGVFSVPSCKHCSHMTVSRPTRTTSS</sequence>
<dbReference type="EMBL" id="JAUCMX010000020">
    <property type="protein sequence ID" value="KAK3515067.1"/>
    <property type="molecule type" value="Genomic_DNA"/>
</dbReference>
<reference evidence="1" key="1">
    <citation type="submission" date="2023-06" db="EMBL/GenBank/DDBJ databases">
        <title>Male Hemibagrus guttatus genome.</title>
        <authorList>
            <person name="Bian C."/>
        </authorList>
    </citation>
    <scope>NUCLEOTIDE SEQUENCE</scope>
    <source>
        <strain evidence="1">Male_cb2023</strain>
        <tissue evidence="1">Muscle</tissue>
    </source>
</reference>
<accession>A0AAE0Q7J1</accession>
<comment type="caution">
    <text evidence="1">The sequence shown here is derived from an EMBL/GenBank/DDBJ whole genome shotgun (WGS) entry which is preliminary data.</text>
</comment>
<keyword evidence="2" id="KW-1185">Reference proteome</keyword>
<dbReference type="Proteomes" id="UP001274896">
    <property type="component" value="Unassembled WGS sequence"/>
</dbReference>
<gene>
    <name evidence="1" type="ORF">QTP70_006005</name>
</gene>
<evidence type="ECO:0000313" key="2">
    <source>
        <dbReference type="Proteomes" id="UP001274896"/>
    </source>
</evidence>
<name>A0AAE0Q7J1_9TELE</name>